<evidence type="ECO:0000256" key="3">
    <source>
        <dbReference type="ARBA" id="ARBA00004065"/>
    </source>
</evidence>
<dbReference type="EC" id="3.1.26.4" evidence="6 14"/>
<evidence type="ECO:0000256" key="7">
    <source>
        <dbReference type="ARBA" id="ARBA00019179"/>
    </source>
</evidence>
<feature type="domain" description="RNase H type-2" evidence="17">
    <location>
        <begin position="69"/>
        <end position="258"/>
    </location>
</feature>
<evidence type="ECO:0000313" key="19">
    <source>
        <dbReference type="Proteomes" id="UP001282284"/>
    </source>
</evidence>
<feature type="binding site" evidence="14 15">
    <location>
        <position position="76"/>
    </location>
    <ligand>
        <name>a divalent metal cation</name>
        <dbReference type="ChEBI" id="CHEBI:60240"/>
    </ligand>
</feature>
<keyword evidence="13 14" id="KW-0464">Manganese</keyword>
<comment type="similarity">
    <text evidence="5 14 16">Belongs to the RNase HII family.</text>
</comment>
<keyword evidence="9 14" id="KW-0540">Nuclease</keyword>
<keyword evidence="10 14" id="KW-0479">Metal-binding</keyword>
<dbReference type="PANTHER" id="PTHR10954">
    <property type="entry name" value="RIBONUCLEASE H2 SUBUNIT A"/>
    <property type="match status" value="1"/>
</dbReference>
<sequence length="259" mass="28710">MKTVKEITQLLMDQEEPSAWMKKLEMDERAGVKKALDRWNVNYKKKLLKQQALQEKIAFDDNYKLFQGALVAGVDEAGRGPLAGPVVCAAVILPENPIELIGLDDSKKIAKRERERLAVVIKEIALSYAVHIQSAERIDEVNIYQATKESMERAVLQLDTSPTIVLADAMALQVPCQTESIIKGDAKSLAIAAASILAKTTRDALLDDLNVEFPMYNFAKNAGYGTADHLEALQMYGPCKHHRKTFEPVKTMLEGGLVD</sequence>
<gene>
    <name evidence="14" type="primary">rnhB</name>
    <name evidence="18" type="ORF">QT711_01280</name>
</gene>
<dbReference type="InterPro" id="IPR012337">
    <property type="entry name" value="RNaseH-like_sf"/>
</dbReference>
<dbReference type="CDD" id="cd07182">
    <property type="entry name" value="RNase_HII_bacteria_HII_like"/>
    <property type="match status" value="1"/>
</dbReference>
<evidence type="ECO:0000313" key="18">
    <source>
        <dbReference type="EMBL" id="MDW0111798.1"/>
    </source>
</evidence>
<dbReference type="NCBIfam" id="NF000594">
    <property type="entry name" value="PRK00015.1-1"/>
    <property type="match status" value="1"/>
</dbReference>
<dbReference type="RefSeq" id="WP_317941678.1">
    <property type="nucleotide sequence ID" value="NZ_JAUBDI010000001.1"/>
</dbReference>
<dbReference type="Pfam" id="PF01351">
    <property type="entry name" value="RNase_HII"/>
    <property type="match status" value="1"/>
</dbReference>
<dbReference type="InterPro" id="IPR022898">
    <property type="entry name" value="RNase_HII"/>
</dbReference>
<evidence type="ECO:0000256" key="11">
    <source>
        <dbReference type="ARBA" id="ARBA00022759"/>
    </source>
</evidence>
<evidence type="ECO:0000256" key="10">
    <source>
        <dbReference type="ARBA" id="ARBA00022723"/>
    </source>
</evidence>
<dbReference type="PANTHER" id="PTHR10954:SF18">
    <property type="entry name" value="RIBONUCLEASE HII"/>
    <property type="match status" value="1"/>
</dbReference>
<dbReference type="InterPro" id="IPR024567">
    <property type="entry name" value="RNase_HII/HIII_dom"/>
</dbReference>
<evidence type="ECO:0000256" key="4">
    <source>
        <dbReference type="ARBA" id="ARBA00004496"/>
    </source>
</evidence>
<keyword evidence="11 14" id="KW-0255">Endonuclease</keyword>
<keyword evidence="12 14" id="KW-0378">Hydrolase</keyword>
<dbReference type="SUPFAM" id="SSF53098">
    <property type="entry name" value="Ribonuclease H-like"/>
    <property type="match status" value="1"/>
</dbReference>
<evidence type="ECO:0000256" key="15">
    <source>
        <dbReference type="PROSITE-ProRule" id="PRU01319"/>
    </source>
</evidence>
<comment type="caution">
    <text evidence="18">The sequence shown here is derived from an EMBL/GenBank/DDBJ whole genome shotgun (WGS) entry which is preliminary data.</text>
</comment>
<feature type="binding site" evidence="14 15">
    <location>
        <position position="168"/>
    </location>
    <ligand>
        <name>a divalent metal cation</name>
        <dbReference type="ChEBI" id="CHEBI:60240"/>
    </ligand>
</feature>
<dbReference type="GO" id="GO:0004523">
    <property type="term" value="F:RNA-DNA hybrid ribonuclease activity"/>
    <property type="evidence" value="ECO:0007669"/>
    <property type="project" value="UniProtKB-EC"/>
</dbReference>
<evidence type="ECO:0000256" key="13">
    <source>
        <dbReference type="ARBA" id="ARBA00023211"/>
    </source>
</evidence>
<comment type="catalytic activity">
    <reaction evidence="1 14 15 16">
        <text>Endonucleolytic cleavage to 5'-phosphomonoester.</text>
        <dbReference type="EC" id="3.1.26.4"/>
    </reaction>
</comment>
<dbReference type="HAMAP" id="MF_00052_B">
    <property type="entry name" value="RNase_HII_B"/>
    <property type="match status" value="1"/>
</dbReference>
<evidence type="ECO:0000256" key="12">
    <source>
        <dbReference type="ARBA" id="ARBA00022801"/>
    </source>
</evidence>
<dbReference type="Proteomes" id="UP001282284">
    <property type="component" value="Unassembled WGS sequence"/>
</dbReference>
<evidence type="ECO:0000256" key="9">
    <source>
        <dbReference type="ARBA" id="ARBA00022722"/>
    </source>
</evidence>
<comment type="cofactor">
    <cofactor evidence="14 15">
        <name>Mn(2+)</name>
        <dbReference type="ChEBI" id="CHEBI:29035"/>
    </cofactor>
    <cofactor evidence="14 15">
        <name>Mg(2+)</name>
        <dbReference type="ChEBI" id="CHEBI:18420"/>
    </cofactor>
    <text evidence="14 15">Manganese or magnesium. Binds 1 divalent metal ion per monomer in the absence of substrate. May bind a second metal ion after substrate binding.</text>
</comment>
<dbReference type="PROSITE" id="PS51975">
    <property type="entry name" value="RNASE_H_2"/>
    <property type="match status" value="1"/>
</dbReference>
<keyword evidence="19" id="KW-1185">Reference proteome</keyword>
<feature type="binding site" evidence="14 15">
    <location>
        <position position="75"/>
    </location>
    <ligand>
        <name>a divalent metal cation</name>
        <dbReference type="ChEBI" id="CHEBI:60240"/>
    </ligand>
</feature>
<dbReference type="NCBIfam" id="NF000595">
    <property type="entry name" value="PRK00015.1-3"/>
    <property type="match status" value="1"/>
</dbReference>
<comment type="function">
    <text evidence="3 14 16">Endonuclease that specifically degrades the RNA of RNA-DNA hybrids.</text>
</comment>
<evidence type="ECO:0000256" key="16">
    <source>
        <dbReference type="RuleBase" id="RU003515"/>
    </source>
</evidence>
<dbReference type="Gene3D" id="3.30.420.10">
    <property type="entry name" value="Ribonuclease H-like superfamily/Ribonuclease H"/>
    <property type="match status" value="1"/>
</dbReference>
<evidence type="ECO:0000256" key="14">
    <source>
        <dbReference type="HAMAP-Rule" id="MF_00052"/>
    </source>
</evidence>
<dbReference type="InterPro" id="IPR036397">
    <property type="entry name" value="RNaseH_sf"/>
</dbReference>
<evidence type="ECO:0000259" key="17">
    <source>
        <dbReference type="PROSITE" id="PS51975"/>
    </source>
</evidence>
<dbReference type="EMBL" id="JAUBDI010000001">
    <property type="protein sequence ID" value="MDW0111798.1"/>
    <property type="molecule type" value="Genomic_DNA"/>
</dbReference>
<evidence type="ECO:0000256" key="5">
    <source>
        <dbReference type="ARBA" id="ARBA00007383"/>
    </source>
</evidence>
<evidence type="ECO:0000256" key="8">
    <source>
        <dbReference type="ARBA" id="ARBA00022490"/>
    </source>
</evidence>
<reference evidence="18 19" key="1">
    <citation type="submission" date="2023-06" db="EMBL/GenBank/DDBJ databases">
        <title>Sporosarcina sp. nov., isolated from Korean traditional fermented seafood 'Jeotgal'.</title>
        <authorList>
            <person name="Yang A.I."/>
            <person name="Shin N.-R."/>
        </authorList>
    </citation>
    <scope>NUCLEOTIDE SEQUENCE [LARGE SCALE GENOMIC DNA]</scope>
    <source>
        <strain evidence="18 19">KCTC13119</strain>
    </source>
</reference>
<accession>A0ABU4G4B2</accession>
<dbReference type="InterPro" id="IPR001352">
    <property type="entry name" value="RNase_HII/HIII"/>
</dbReference>
<evidence type="ECO:0000256" key="1">
    <source>
        <dbReference type="ARBA" id="ARBA00000077"/>
    </source>
</evidence>
<name>A0ABU4G4B2_9BACL</name>
<evidence type="ECO:0000256" key="6">
    <source>
        <dbReference type="ARBA" id="ARBA00012180"/>
    </source>
</evidence>
<protein>
    <recommendedName>
        <fullName evidence="7 14">Ribonuclease HII</fullName>
        <shortName evidence="14">RNase HII</shortName>
        <ecNumber evidence="6 14">3.1.26.4</ecNumber>
    </recommendedName>
</protein>
<proteinExistence type="inferred from homology"/>
<organism evidence="18 19">
    <name type="scientific">Sporosarcina saromensis</name>
    <dbReference type="NCBI Taxonomy" id="359365"/>
    <lineage>
        <taxon>Bacteria</taxon>
        <taxon>Bacillati</taxon>
        <taxon>Bacillota</taxon>
        <taxon>Bacilli</taxon>
        <taxon>Bacillales</taxon>
        <taxon>Caryophanaceae</taxon>
        <taxon>Sporosarcina</taxon>
    </lineage>
</organism>
<comment type="cofactor">
    <cofactor evidence="2">
        <name>Mg(2+)</name>
        <dbReference type="ChEBI" id="CHEBI:18420"/>
    </cofactor>
</comment>
<comment type="subcellular location">
    <subcellularLocation>
        <location evidence="4 14">Cytoplasm</location>
    </subcellularLocation>
</comment>
<evidence type="ECO:0000256" key="2">
    <source>
        <dbReference type="ARBA" id="ARBA00001946"/>
    </source>
</evidence>
<keyword evidence="8 14" id="KW-0963">Cytoplasm</keyword>